<sequence>MVTARLLLGTDEACSGGRRVAAFLDGARLRLAVARSQVEDVAEKSKVPELPKNGLKKIAIESSNSPNDGRIGRRSWKSLAELTETLEDVGEGNRQFTVVAMVVGCRGFRPCEGFAGIGQDLQLFAL</sequence>
<keyword evidence="2" id="KW-1185">Reference proteome</keyword>
<accession>A0A5A7QJ32</accession>
<evidence type="ECO:0000313" key="2">
    <source>
        <dbReference type="Proteomes" id="UP000325081"/>
    </source>
</evidence>
<evidence type="ECO:0000313" key="1">
    <source>
        <dbReference type="EMBL" id="GER43901.1"/>
    </source>
</evidence>
<protein>
    <submittedName>
        <fullName evidence="1">Ribosomal RNA small subunit methyltransferase H</fullName>
    </submittedName>
</protein>
<dbReference type="EMBL" id="BKCP01006760">
    <property type="protein sequence ID" value="GER43901.1"/>
    <property type="molecule type" value="Genomic_DNA"/>
</dbReference>
<gene>
    <name evidence="1" type="ORF">STAS_20778</name>
</gene>
<comment type="caution">
    <text evidence="1">The sequence shown here is derived from an EMBL/GenBank/DDBJ whole genome shotgun (WGS) entry which is preliminary data.</text>
</comment>
<name>A0A5A7QJ32_STRAF</name>
<dbReference type="GO" id="GO:0032259">
    <property type="term" value="P:methylation"/>
    <property type="evidence" value="ECO:0007669"/>
    <property type="project" value="UniProtKB-KW"/>
</dbReference>
<reference evidence="2" key="1">
    <citation type="journal article" date="2019" name="Curr. Biol.">
        <title>Genome Sequence of Striga asiatica Provides Insight into the Evolution of Plant Parasitism.</title>
        <authorList>
            <person name="Yoshida S."/>
            <person name="Kim S."/>
            <person name="Wafula E.K."/>
            <person name="Tanskanen J."/>
            <person name="Kim Y.M."/>
            <person name="Honaas L."/>
            <person name="Yang Z."/>
            <person name="Spallek T."/>
            <person name="Conn C.E."/>
            <person name="Ichihashi Y."/>
            <person name="Cheong K."/>
            <person name="Cui S."/>
            <person name="Der J.P."/>
            <person name="Gundlach H."/>
            <person name="Jiao Y."/>
            <person name="Hori C."/>
            <person name="Ishida J.K."/>
            <person name="Kasahara H."/>
            <person name="Kiba T."/>
            <person name="Kim M.S."/>
            <person name="Koo N."/>
            <person name="Laohavisit A."/>
            <person name="Lee Y.H."/>
            <person name="Lumba S."/>
            <person name="McCourt P."/>
            <person name="Mortimer J.C."/>
            <person name="Mutuku J.M."/>
            <person name="Nomura T."/>
            <person name="Sasaki-Sekimoto Y."/>
            <person name="Seto Y."/>
            <person name="Wang Y."/>
            <person name="Wakatake T."/>
            <person name="Sakakibara H."/>
            <person name="Demura T."/>
            <person name="Yamaguchi S."/>
            <person name="Yoneyama K."/>
            <person name="Manabe R.I."/>
            <person name="Nelson D.C."/>
            <person name="Schulman A.H."/>
            <person name="Timko M.P."/>
            <person name="dePamphilis C.W."/>
            <person name="Choi D."/>
            <person name="Shirasu K."/>
        </authorList>
    </citation>
    <scope>NUCLEOTIDE SEQUENCE [LARGE SCALE GENOMIC DNA]</scope>
    <source>
        <strain evidence="2">cv. UVA1</strain>
    </source>
</reference>
<keyword evidence="1" id="KW-0808">Transferase</keyword>
<dbReference type="GO" id="GO:0008168">
    <property type="term" value="F:methyltransferase activity"/>
    <property type="evidence" value="ECO:0007669"/>
    <property type="project" value="UniProtKB-KW"/>
</dbReference>
<dbReference type="AlphaFoldDB" id="A0A5A7QJ32"/>
<organism evidence="1 2">
    <name type="scientific">Striga asiatica</name>
    <name type="common">Asiatic witchweed</name>
    <name type="synonym">Buchnera asiatica</name>
    <dbReference type="NCBI Taxonomy" id="4170"/>
    <lineage>
        <taxon>Eukaryota</taxon>
        <taxon>Viridiplantae</taxon>
        <taxon>Streptophyta</taxon>
        <taxon>Embryophyta</taxon>
        <taxon>Tracheophyta</taxon>
        <taxon>Spermatophyta</taxon>
        <taxon>Magnoliopsida</taxon>
        <taxon>eudicotyledons</taxon>
        <taxon>Gunneridae</taxon>
        <taxon>Pentapetalae</taxon>
        <taxon>asterids</taxon>
        <taxon>lamiids</taxon>
        <taxon>Lamiales</taxon>
        <taxon>Orobanchaceae</taxon>
        <taxon>Buchnereae</taxon>
        <taxon>Striga</taxon>
    </lineage>
</organism>
<keyword evidence="1" id="KW-0489">Methyltransferase</keyword>
<proteinExistence type="predicted"/>
<dbReference type="Proteomes" id="UP000325081">
    <property type="component" value="Unassembled WGS sequence"/>
</dbReference>